<proteinExistence type="predicted"/>
<gene>
    <name evidence="1" type="ORF">SAMN02745132_01277</name>
</gene>
<dbReference type="EMBL" id="FUXU01000010">
    <property type="protein sequence ID" value="SKA49956.1"/>
    <property type="molecule type" value="Genomic_DNA"/>
</dbReference>
<protein>
    <submittedName>
        <fullName evidence="1">Uncharacterized protein</fullName>
    </submittedName>
</protein>
<evidence type="ECO:0000313" key="2">
    <source>
        <dbReference type="Proteomes" id="UP000190162"/>
    </source>
</evidence>
<organism evidence="1 2">
    <name type="scientific">Enterovibrio nigricans DSM 22720</name>
    <dbReference type="NCBI Taxonomy" id="1121868"/>
    <lineage>
        <taxon>Bacteria</taxon>
        <taxon>Pseudomonadati</taxon>
        <taxon>Pseudomonadota</taxon>
        <taxon>Gammaproteobacteria</taxon>
        <taxon>Vibrionales</taxon>
        <taxon>Vibrionaceae</taxon>
        <taxon>Enterovibrio</taxon>
    </lineage>
</organism>
<accession>A0A1T4UBH4</accession>
<sequence length="51" mass="5937">MTPLPIKGAMALVYILINYYTLCPFRHHSRKCVNSRKSDNYTHATDTIFSF</sequence>
<reference evidence="2" key="1">
    <citation type="submission" date="2017-02" db="EMBL/GenBank/DDBJ databases">
        <authorList>
            <person name="Varghese N."/>
            <person name="Submissions S."/>
        </authorList>
    </citation>
    <scope>NUCLEOTIDE SEQUENCE [LARGE SCALE GENOMIC DNA]</scope>
    <source>
        <strain evidence="2">DSM 22720</strain>
    </source>
</reference>
<dbReference type="AlphaFoldDB" id="A0A1T4UBH4"/>
<name>A0A1T4UBH4_9GAMM</name>
<dbReference type="Proteomes" id="UP000190162">
    <property type="component" value="Unassembled WGS sequence"/>
</dbReference>
<evidence type="ECO:0000313" key="1">
    <source>
        <dbReference type="EMBL" id="SKA49956.1"/>
    </source>
</evidence>
<keyword evidence="2" id="KW-1185">Reference proteome</keyword>